<dbReference type="WBParaSite" id="PDA_v2.g24246.t1">
    <property type="protein sequence ID" value="PDA_v2.g24246.t1"/>
    <property type="gene ID" value="PDA_v2.g24246"/>
</dbReference>
<proteinExistence type="predicted"/>
<dbReference type="Proteomes" id="UP000887578">
    <property type="component" value="Unplaced"/>
</dbReference>
<evidence type="ECO:0000313" key="2">
    <source>
        <dbReference type="WBParaSite" id="PDA_v2.g24246.t1"/>
    </source>
</evidence>
<accession>A0A914PZF4</accession>
<keyword evidence="1" id="KW-1185">Reference proteome</keyword>
<protein>
    <submittedName>
        <fullName evidence="2">Uncharacterized protein</fullName>
    </submittedName>
</protein>
<sequence length="103" mass="11388">MDNDYMLSTQAGGAETLDDEKLLNGFEMGDTNNSSDMSRLQIPDNTRLISASPHQEANLDLSNSLVDTVMNNSEINFLEDNILQDPSLDDHPFNHVGTSFDVI</sequence>
<name>A0A914PZF4_9BILA</name>
<organism evidence="1 2">
    <name type="scientific">Panagrolaimus davidi</name>
    <dbReference type="NCBI Taxonomy" id="227884"/>
    <lineage>
        <taxon>Eukaryota</taxon>
        <taxon>Metazoa</taxon>
        <taxon>Ecdysozoa</taxon>
        <taxon>Nematoda</taxon>
        <taxon>Chromadorea</taxon>
        <taxon>Rhabditida</taxon>
        <taxon>Tylenchina</taxon>
        <taxon>Panagrolaimomorpha</taxon>
        <taxon>Panagrolaimoidea</taxon>
        <taxon>Panagrolaimidae</taxon>
        <taxon>Panagrolaimus</taxon>
    </lineage>
</organism>
<reference evidence="2" key="1">
    <citation type="submission" date="2022-11" db="UniProtKB">
        <authorList>
            <consortium name="WormBaseParasite"/>
        </authorList>
    </citation>
    <scope>IDENTIFICATION</scope>
</reference>
<evidence type="ECO:0000313" key="1">
    <source>
        <dbReference type="Proteomes" id="UP000887578"/>
    </source>
</evidence>
<dbReference type="AlphaFoldDB" id="A0A914PZF4"/>